<keyword evidence="2" id="KW-1185">Reference proteome</keyword>
<evidence type="ECO:0000313" key="2">
    <source>
        <dbReference type="Proteomes" id="UP000678513"/>
    </source>
</evidence>
<reference evidence="1 2" key="1">
    <citation type="submission" date="2021-03" db="EMBL/GenBank/DDBJ databases">
        <title>Human Oral Microbial Genomes.</title>
        <authorList>
            <person name="Johnston C.D."/>
            <person name="Chen T."/>
            <person name="Dewhirst F.E."/>
        </authorList>
    </citation>
    <scope>NUCLEOTIDE SEQUENCE [LARGE SCALE GENOMIC DNA]</scope>
    <source>
        <strain evidence="1 2">DSMZ 100122</strain>
    </source>
</reference>
<dbReference type="RefSeq" id="WP_212324512.1">
    <property type="nucleotide sequence ID" value="NZ_AP024463.1"/>
</dbReference>
<proteinExistence type="predicted"/>
<evidence type="ECO:0008006" key="3">
    <source>
        <dbReference type="Google" id="ProtNLM"/>
    </source>
</evidence>
<gene>
    <name evidence="1" type="ORF">J5A65_01815</name>
</gene>
<accession>A0ABX7Y5N2</accession>
<dbReference type="EMBL" id="CP072384">
    <property type="protein sequence ID" value="QUC08510.1"/>
    <property type="molecule type" value="Genomic_DNA"/>
</dbReference>
<dbReference type="Proteomes" id="UP000678513">
    <property type="component" value="Chromosome"/>
</dbReference>
<organism evidence="1 2">
    <name type="scientific">Arachnia rubra</name>
    <dbReference type="NCBI Taxonomy" id="1547448"/>
    <lineage>
        <taxon>Bacteria</taxon>
        <taxon>Bacillati</taxon>
        <taxon>Actinomycetota</taxon>
        <taxon>Actinomycetes</taxon>
        <taxon>Propionibacteriales</taxon>
        <taxon>Propionibacteriaceae</taxon>
        <taxon>Arachnia</taxon>
    </lineage>
</organism>
<protein>
    <recommendedName>
        <fullName evidence="3">WXG100 family type VII secretion target</fullName>
    </recommendedName>
</protein>
<sequence>MGAQEKMPLPEDVTGDIEEVASGWAAVGKAVMNTQVAADHTDGVPGWIGAAADAYTGAIKKLGGHARTLGGSFAPAVTALHTWEAALKTMITTTVPEFWRRHDDAVDVYNRGIAALNDEIEAARQSGEVYPQDVIDQRESSLVSTLKETWDGIISEYLVAMDGLDTNANDAASKIQGVLDSIVDPAKQDSRDKIGASLFDDIPLVDGQAEWEQAQHMAPEMANAMKDPDLTPEKLKAFHEKYGSLLSNPFMANALVEKISPQQMVGFGLRASSAGMSIGNPQLGDEVNRQVGAAIVLATGGMNPDQVNAHDQACFETVRKGLVTDEGHSISEQTRNFAEDLKKAGRATYNPWELSKSSVPYNVPVEGYDILSQLIGEAGRANPNLALGSGFFDVPDGGRSIAQDMVAWDAEKRVRNIDAYSDAVSIFASDNKMCDPTHAMYTLMDRPESLESNGDLDPVLKAADRSRLDSVQNFLNSDTSAGMVDTNQDGIIDGRDESVNMTRYLTGGRSPAIPPSMYYGFQDGGEQFGKVIQQASVPEPYAPDNYDEWRPRDKRATNIAANFMFGYQDGLDIQHYQNDQIDGQDVFGYRNPRLRSWAGLIMAPHLEGITASMGDGSMPETGVGGGVNDNHWITLGSEMQHRLLGKNGFFTDLAFDNPAVNDNGTPHDHSDDYYEGGRAPALDNLMVQAQREYGQTLHEAVAGRGNLSVKNVADRWAPLLEALFTAPADANGQVQAAIRAHNESWQKLLSAGIGAIPFGGIVKDATAEYFIDQVKSNGTAPTLEAFFPTGDIDEKSLVDKKDLVKEYMTNALYQEITEQGDFSGAVQSPQDYSSKLENNEQKFVRESDNSLMSYSEMSPAARKQFRLYLMEMGSGLKNSGDFMEIRDAVERATTLHGDARTLTE</sequence>
<name>A0ABX7Y5N2_9ACTN</name>
<evidence type="ECO:0000313" key="1">
    <source>
        <dbReference type="EMBL" id="QUC08510.1"/>
    </source>
</evidence>